<dbReference type="PROSITE" id="PS51077">
    <property type="entry name" value="HTH_ICLR"/>
    <property type="match status" value="1"/>
</dbReference>
<dbReference type="SUPFAM" id="SSF55781">
    <property type="entry name" value="GAF domain-like"/>
    <property type="match status" value="1"/>
</dbReference>
<proteinExistence type="predicted"/>
<dbReference type="RefSeq" id="WP_246976520.1">
    <property type="nucleotide sequence ID" value="NZ_CP095398.1"/>
</dbReference>
<dbReference type="InterPro" id="IPR014757">
    <property type="entry name" value="Tscrpt_reg_IclR_C"/>
</dbReference>
<dbReference type="GO" id="GO:0003677">
    <property type="term" value="F:DNA binding"/>
    <property type="evidence" value="ECO:0007669"/>
    <property type="project" value="UniProtKB-KW"/>
</dbReference>
<dbReference type="EMBL" id="JBHSDJ010000009">
    <property type="protein sequence ID" value="MFC4245994.1"/>
    <property type="molecule type" value="Genomic_DNA"/>
</dbReference>
<name>A0ABD5NWF3_9EURY</name>
<dbReference type="Gene3D" id="1.10.10.10">
    <property type="entry name" value="Winged helix-like DNA-binding domain superfamily/Winged helix DNA-binding domain"/>
    <property type="match status" value="1"/>
</dbReference>
<evidence type="ECO:0000313" key="7">
    <source>
        <dbReference type="Proteomes" id="UP001595821"/>
    </source>
</evidence>
<reference evidence="6 7" key="1">
    <citation type="journal article" date="2014" name="Int. J. Syst. Evol. Microbiol.">
        <title>Complete genome sequence of Corynebacterium casei LMG S-19264T (=DSM 44701T), isolated from a smear-ripened cheese.</title>
        <authorList>
            <consortium name="US DOE Joint Genome Institute (JGI-PGF)"/>
            <person name="Walter F."/>
            <person name="Albersmeier A."/>
            <person name="Kalinowski J."/>
            <person name="Ruckert C."/>
        </authorList>
    </citation>
    <scope>NUCLEOTIDE SEQUENCE [LARGE SCALE GENOMIC DNA]</scope>
    <source>
        <strain evidence="6 7">IBRC-M 10912</strain>
    </source>
</reference>
<dbReference type="Gene3D" id="3.30.450.40">
    <property type="match status" value="1"/>
</dbReference>
<gene>
    <name evidence="6" type="ORF">ACFOZ7_03135</name>
</gene>
<keyword evidence="3" id="KW-0804">Transcription</keyword>
<dbReference type="SMART" id="SM00346">
    <property type="entry name" value="HTH_ICLR"/>
    <property type="match status" value="1"/>
</dbReference>
<dbReference type="PANTHER" id="PTHR30136">
    <property type="entry name" value="HELIX-TURN-HELIX TRANSCRIPTIONAL REGULATOR, ICLR FAMILY"/>
    <property type="match status" value="1"/>
</dbReference>
<organism evidence="6 7">
    <name type="scientific">Natribaculum luteum</name>
    <dbReference type="NCBI Taxonomy" id="1586232"/>
    <lineage>
        <taxon>Archaea</taxon>
        <taxon>Methanobacteriati</taxon>
        <taxon>Methanobacteriota</taxon>
        <taxon>Stenosarchaea group</taxon>
        <taxon>Halobacteria</taxon>
        <taxon>Halobacteriales</taxon>
        <taxon>Natrialbaceae</taxon>
        <taxon>Natribaculum</taxon>
    </lineage>
</organism>
<accession>A0ABD5NWF3</accession>
<dbReference type="InterPro" id="IPR005471">
    <property type="entry name" value="Tscrpt_reg_IclR_N"/>
</dbReference>
<dbReference type="GeneID" id="71856112"/>
<dbReference type="PROSITE" id="PS51078">
    <property type="entry name" value="ICLR_ED"/>
    <property type="match status" value="1"/>
</dbReference>
<feature type="domain" description="HTH iclR-type" evidence="4">
    <location>
        <begin position="9"/>
        <end position="68"/>
    </location>
</feature>
<keyword evidence="1" id="KW-0805">Transcription regulation</keyword>
<evidence type="ECO:0000259" key="4">
    <source>
        <dbReference type="PROSITE" id="PS51077"/>
    </source>
</evidence>
<feature type="domain" description="IclR-ED" evidence="5">
    <location>
        <begin position="69"/>
        <end position="255"/>
    </location>
</feature>
<evidence type="ECO:0000256" key="3">
    <source>
        <dbReference type="ARBA" id="ARBA00023163"/>
    </source>
</evidence>
<dbReference type="InterPro" id="IPR036388">
    <property type="entry name" value="WH-like_DNA-bd_sf"/>
</dbReference>
<dbReference type="InterPro" id="IPR050707">
    <property type="entry name" value="HTH_MetabolicPath_Reg"/>
</dbReference>
<evidence type="ECO:0000256" key="2">
    <source>
        <dbReference type="ARBA" id="ARBA00023125"/>
    </source>
</evidence>
<dbReference type="PANTHER" id="PTHR30136:SF35">
    <property type="entry name" value="HTH-TYPE TRANSCRIPTIONAL REGULATOR RV1719"/>
    <property type="match status" value="1"/>
</dbReference>
<evidence type="ECO:0000256" key="1">
    <source>
        <dbReference type="ARBA" id="ARBA00023015"/>
    </source>
</evidence>
<dbReference type="Proteomes" id="UP001595821">
    <property type="component" value="Unassembled WGS sequence"/>
</dbReference>
<dbReference type="InterPro" id="IPR036390">
    <property type="entry name" value="WH_DNA-bd_sf"/>
</dbReference>
<dbReference type="Pfam" id="PF09339">
    <property type="entry name" value="HTH_IclR"/>
    <property type="match status" value="1"/>
</dbReference>
<dbReference type="SUPFAM" id="SSF46785">
    <property type="entry name" value="Winged helix' DNA-binding domain"/>
    <property type="match status" value="1"/>
</dbReference>
<sequence>MDGSNGNQVKATQTSLRILEEVQSRNGVGLAELADDIDLAKSTIHNHLMTLLNAGYIIKDDDEYRVGLKLLHLGEQARHRSPRHLLAKQHVNTLASEINEEVDFTMEEYGRMISIYHAAKEGRETNLQSGSYFYMHNNAAGKATLAHLPRSRVDDIVDQWGLPANTEHTITSRERLNEELSKIREQGYATNDQELIEGFCAISMIAEMPEGGIFGALSVGGPMYRINSEQQLIVDRLEQQIEALEADLVAESYPKENWWQPFRQLSPGELSRSHTRE</sequence>
<dbReference type="InterPro" id="IPR011991">
    <property type="entry name" value="ArsR-like_HTH"/>
</dbReference>
<evidence type="ECO:0000259" key="5">
    <source>
        <dbReference type="PROSITE" id="PS51078"/>
    </source>
</evidence>
<dbReference type="AlphaFoldDB" id="A0ABD5NWF3"/>
<dbReference type="Pfam" id="PF01614">
    <property type="entry name" value="IclR_C"/>
    <property type="match status" value="1"/>
</dbReference>
<dbReference type="InterPro" id="IPR029016">
    <property type="entry name" value="GAF-like_dom_sf"/>
</dbReference>
<evidence type="ECO:0000313" key="6">
    <source>
        <dbReference type="EMBL" id="MFC4245994.1"/>
    </source>
</evidence>
<comment type="caution">
    <text evidence="6">The sequence shown here is derived from an EMBL/GenBank/DDBJ whole genome shotgun (WGS) entry which is preliminary data.</text>
</comment>
<keyword evidence="2" id="KW-0238">DNA-binding</keyword>
<dbReference type="CDD" id="cd00090">
    <property type="entry name" value="HTH_ARSR"/>
    <property type="match status" value="1"/>
</dbReference>
<dbReference type="GO" id="GO:0006355">
    <property type="term" value="P:regulation of DNA-templated transcription"/>
    <property type="evidence" value="ECO:0007669"/>
    <property type="project" value="UniProtKB-ARBA"/>
</dbReference>
<protein>
    <submittedName>
        <fullName evidence="6">IclR family transcriptional regulator</fullName>
    </submittedName>
</protein>